<keyword evidence="6" id="KW-1185">Reference proteome</keyword>
<dbReference type="EMBL" id="JACCCO010000004">
    <property type="protein sequence ID" value="NYF44564.1"/>
    <property type="molecule type" value="Genomic_DNA"/>
</dbReference>
<evidence type="ECO:0000256" key="2">
    <source>
        <dbReference type="PIRSR" id="PIRSR601310-3"/>
    </source>
</evidence>
<evidence type="ECO:0000313" key="5">
    <source>
        <dbReference type="EMBL" id="NYF44564.1"/>
    </source>
</evidence>
<dbReference type="InterPro" id="IPR011146">
    <property type="entry name" value="HIT-like"/>
</dbReference>
<sequence>MALSFDPRWLSRYSTQDLAEDPQSPCVFCAIVNGEVEGHVIAETPDTLCFLDHLPATYGHTLVIPKQHCQDLFDISDESFQAVMATAKQVANALRVSCSAAGVNLVHASGLAAHQTVFHFHMHVVPRYDGDSIVVFPRLADPARKDEVAQRLRAALREELPPTGTAESSAP</sequence>
<evidence type="ECO:0000313" key="6">
    <source>
        <dbReference type="Proteomes" id="UP000576393"/>
    </source>
</evidence>
<evidence type="ECO:0000256" key="1">
    <source>
        <dbReference type="PIRSR" id="PIRSR601310-1"/>
    </source>
</evidence>
<name>A0A852VBX9_9ACTN</name>
<feature type="domain" description="HIT" evidence="4">
    <location>
        <begin position="27"/>
        <end position="134"/>
    </location>
</feature>
<dbReference type="Pfam" id="PF01230">
    <property type="entry name" value="HIT"/>
    <property type="match status" value="1"/>
</dbReference>
<dbReference type="PROSITE" id="PS51084">
    <property type="entry name" value="HIT_2"/>
    <property type="match status" value="1"/>
</dbReference>
<dbReference type="Proteomes" id="UP000576393">
    <property type="component" value="Unassembled WGS sequence"/>
</dbReference>
<accession>A0A852VBX9</accession>
<dbReference type="GO" id="GO:0003824">
    <property type="term" value="F:catalytic activity"/>
    <property type="evidence" value="ECO:0007669"/>
    <property type="project" value="InterPro"/>
</dbReference>
<feature type="short sequence motif" description="Histidine triad motif" evidence="2 3">
    <location>
        <begin position="119"/>
        <end position="123"/>
    </location>
</feature>
<gene>
    <name evidence="5" type="ORF">HDA43_006806</name>
</gene>
<dbReference type="SUPFAM" id="SSF54197">
    <property type="entry name" value="HIT-like"/>
    <property type="match status" value="1"/>
</dbReference>
<dbReference type="Gene3D" id="3.30.428.10">
    <property type="entry name" value="HIT-like"/>
    <property type="match status" value="1"/>
</dbReference>
<dbReference type="PROSITE" id="PS00892">
    <property type="entry name" value="HIT_1"/>
    <property type="match status" value="1"/>
</dbReference>
<dbReference type="GO" id="GO:0009117">
    <property type="term" value="P:nucleotide metabolic process"/>
    <property type="evidence" value="ECO:0007669"/>
    <property type="project" value="TreeGrafter"/>
</dbReference>
<organism evidence="5 6">
    <name type="scientific">Streptosporangium sandarakinum</name>
    <dbReference type="NCBI Taxonomy" id="1260955"/>
    <lineage>
        <taxon>Bacteria</taxon>
        <taxon>Bacillati</taxon>
        <taxon>Actinomycetota</taxon>
        <taxon>Actinomycetes</taxon>
        <taxon>Streptosporangiales</taxon>
        <taxon>Streptosporangiaceae</taxon>
        <taxon>Streptosporangium</taxon>
    </lineage>
</organism>
<comment type="caution">
    <text evidence="5">The sequence shown here is derived from an EMBL/GenBank/DDBJ whole genome shotgun (WGS) entry which is preliminary data.</text>
</comment>
<dbReference type="InterPro" id="IPR036265">
    <property type="entry name" value="HIT-like_sf"/>
</dbReference>
<dbReference type="AlphaFoldDB" id="A0A852VBX9"/>
<proteinExistence type="predicted"/>
<evidence type="ECO:0000259" key="4">
    <source>
        <dbReference type="PROSITE" id="PS51084"/>
    </source>
</evidence>
<feature type="active site" description="Tele-AMP-histidine intermediate" evidence="1">
    <location>
        <position position="121"/>
    </location>
</feature>
<dbReference type="InterPro" id="IPR019808">
    <property type="entry name" value="Histidine_triad_CS"/>
</dbReference>
<dbReference type="PANTHER" id="PTHR46648:SF1">
    <property type="entry name" value="ADENOSINE 5'-MONOPHOSPHORAMIDASE HNT1"/>
    <property type="match status" value="1"/>
</dbReference>
<dbReference type="InterPro" id="IPR001310">
    <property type="entry name" value="Histidine_triad_HIT"/>
</dbReference>
<dbReference type="RefSeq" id="WP_179828993.1">
    <property type="nucleotide sequence ID" value="NZ_JACCCO010000004.1"/>
</dbReference>
<protein>
    <submittedName>
        <fullName evidence="5">Histidine triad (HIT) family protein</fullName>
    </submittedName>
</protein>
<reference evidence="5 6" key="1">
    <citation type="submission" date="2020-07" db="EMBL/GenBank/DDBJ databases">
        <title>Sequencing the genomes of 1000 actinobacteria strains.</title>
        <authorList>
            <person name="Klenk H.-P."/>
        </authorList>
    </citation>
    <scope>NUCLEOTIDE SEQUENCE [LARGE SCALE GENOMIC DNA]</scope>
    <source>
        <strain evidence="5 6">DSM 45763</strain>
    </source>
</reference>
<dbReference type="PRINTS" id="PR00332">
    <property type="entry name" value="HISTRIAD"/>
</dbReference>
<evidence type="ECO:0000256" key="3">
    <source>
        <dbReference type="PROSITE-ProRule" id="PRU00464"/>
    </source>
</evidence>
<dbReference type="PANTHER" id="PTHR46648">
    <property type="entry name" value="HIT FAMILY PROTEIN 1"/>
    <property type="match status" value="1"/>
</dbReference>